<accession>A0ACC0XHU9</accession>
<dbReference type="EMBL" id="CM047747">
    <property type="protein sequence ID" value="KAJ0017944.1"/>
    <property type="molecule type" value="Genomic_DNA"/>
</dbReference>
<proteinExistence type="predicted"/>
<protein>
    <submittedName>
        <fullName evidence="1">Uncharacterized protein</fullName>
    </submittedName>
</protein>
<comment type="caution">
    <text evidence="1">The sequence shown here is derived from an EMBL/GenBank/DDBJ whole genome shotgun (WGS) entry which is preliminary data.</text>
</comment>
<keyword evidence="2" id="KW-1185">Reference proteome</keyword>
<organism evidence="1 2">
    <name type="scientific">Pistacia integerrima</name>
    <dbReference type="NCBI Taxonomy" id="434235"/>
    <lineage>
        <taxon>Eukaryota</taxon>
        <taxon>Viridiplantae</taxon>
        <taxon>Streptophyta</taxon>
        <taxon>Embryophyta</taxon>
        <taxon>Tracheophyta</taxon>
        <taxon>Spermatophyta</taxon>
        <taxon>Magnoliopsida</taxon>
        <taxon>eudicotyledons</taxon>
        <taxon>Gunneridae</taxon>
        <taxon>Pentapetalae</taxon>
        <taxon>rosids</taxon>
        <taxon>malvids</taxon>
        <taxon>Sapindales</taxon>
        <taxon>Anacardiaceae</taxon>
        <taxon>Pistacia</taxon>
    </lineage>
</organism>
<sequence length="246" mass="27540">MGFEKAVMVRNSTACAMEWSIELEKALRSKNPGRRIEAIYQIGLRLEQWSGEPEGTMVVYDMFGLVPGEDRLFANTIFLRLADAFHLGNKRTRVTIVRIFLSLLKHCRKKRKNKQMNGVLSKSRVQNHLELLKRIKAVFDSGDVESRALALVLFGCWADFAKDSAQIRYLVLSSLVSSNVLEVRASLFATGCFSELADDFSSVVLEMVVNIVTSSETESVVRLAAVRAFAKMGCTFSNANRAFKVS</sequence>
<name>A0ACC0XHU9_9ROSI</name>
<evidence type="ECO:0000313" key="1">
    <source>
        <dbReference type="EMBL" id="KAJ0017944.1"/>
    </source>
</evidence>
<dbReference type="Proteomes" id="UP001163603">
    <property type="component" value="Chromosome 12"/>
</dbReference>
<gene>
    <name evidence="1" type="ORF">Pint_12076</name>
</gene>
<evidence type="ECO:0000313" key="2">
    <source>
        <dbReference type="Proteomes" id="UP001163603"/>
    </source>
</evidence>
<reference evidence="2" key="1">
    <citation type="journal article" date="2023" name="G3 (Bethesda)">
        <title>Genome assembly and association tests identify interacting loci associated with vigor, precocity, and sex in interspecific pistachio rootstocks.</title>
        <authorList>
            <person name="Palmer W."/>
            <person name="Jacygrad E."/>
            <person name="Sagayaradj S."/>
            <person name="Cavanaugh K."/>
            <person name="Han R."/>
            <person name="Bertier L."/>
            <person name="Beede B."/>
            <person name="Kafkas S."/>
            <person name="Golino D."/>
            <person name="Preece J."/>
            <person name="Michelmore R."/>
        </authorList>
    </citation>
    <scope>NUCLEOTIDE SEQUENCE [LARGE SCALE GENOMIC DNA]</scope>
</reference>